<evidence type="ECO:0000256" key="4">
    <source>
        <dbReference type="ARBA" id="ARBA00023163"/>
    </source>
</evidence>
<evidence type="ECO:0000259" key="5">
    <source>
        <dbReference type="Pfam" id="PF01628"/>
    </source>
</evidence>
<reference evidence="7" key="1">
    <citation type="submission" date="2023-07" db="EMBL/GenBank/DDBJ databases">
        <title>Between Cages and Wild: Unraveling the Impact of Captivity on Animal Microbiomes and Antimicrobial Resistance.</title>
        <authorList>
            <person name="Schmartz G.P."/>
            <person name="Rehner J."/>
            <person name="Schuff M.J."/>
            <person name="Becker S.L."/>
            <person name="Kravczyk M."/>
            <person name="Gurevich A."/>
            <person name="Francke R."/>
            <person name="Mueller R."/>
            <person name="Keller V."/>
            <person name="Keller A."/>
        </authorList>
    </citation>
    <scope>NUCLEOTIDE SEQUENCE</scope>
    <source>
        <strain evidence="7">S12M_St_49</strain>
    </source>
</reference>
<dbReference type="AlphaFoldDB" id="A0AA43RFW2"/>
<feature type="domain" description="Heat-inducible transcription repressor HrcA C-terminal" evidence="5">
    <location>
        <begin position="77"/>
        <end position="209"/>
    </location>
</feature>
<dbReference type="SUPFAM" id="SSF46785">
    <property type="entry name" value="Winged helix' DNA-binding domain"/>
    <property type="match status" value="1"/>
</dbReference>
<feature type="domain" description="HTH deoR-type" evidence="6">
    <location>
        <begin position="15"/>
        <end position="41"/>
    </location>
</feature>
<dbReference type="PANTHER" id="PTHR34824">
    <property type="entry name" value="HEAT-INDUCIBLE TRANSCRIPTION REPRESSOR HRCA"/>
    <property type="match status" value="1"/>
</dbReference>
<keyword evidence="8" id="KW-1185">Reference proteome</keyword>
<evidence type="ECO:0000313" key="7">
    <source>
        <dbReference type="EMBL" id="MDO4841087.1"/>
    </source>
</evidence>
<dbReference type="Pfam" id="PF08220">
    <property type="entry name" value="HTH_DeoR"/>
    <property type="match status" value="1"/>
</dbReference>
<evidence type="ECO:0000313" key="8">
    <source>
        <dbReference type="Proteomes" id="UP001168575"/>
    </source>
</evidence>
<dbReference type="GO" id="GO:0045892">
    <property type="term" value="P:negative regulation of DNA-templated transcription"/>
    <property type="evidence" value="ECO:0007669"/>
    <property type="project" value="TreeGrafter"/>
</dbReference>
<accession>A0AA43RFW2</accession>
<keyword evidence="4" id="KW-0804">Transcription</keyword>
<dbReference type="InterPro" id="IPR002571">
    <property type="entry name" value="HrcA"/>
</dbReference>
<dbReference type="GO" id="GO:0003700">
    <property type="term" value="F:DNA-binding transcription factor activity"/>
    <property type="evidence" value="ECO:0007669"/>
    <property type="project" value="InterPro"/>
</dbReference>
<dbReference type="InterPro" id="IPR036388">
    <property type="entry name" value="WH-like_DNA-bd_sf"/>
</dbReference>
<proteinExistence type="predicted"/>
<keyword evidence="1" id="KW-0678">Repressor</keyword>
<dbReference type="Pfam" id="PF01628">
    <property type="entry name" value="HrcA"/>
    <property type="match status" value="1"/>
</dbReference>
<keyword evidence="2" id="KW-0805">Transcription regulation</keyword>
<dbReference type="InterPro" id="IPR001034">
    <property type="entry name" value="DeoR_HTH"/>
</dbReference>
<name>A0AA43RFW2_9ACTN</name>
<evidence type="ECO:0000256" key="1">
    <source>
        <dbReference type="ARBA" id="ARBA00022491"/>
    </source>
</evidence>
<evidence type="ECO:0000256" key="2">
    <source>
        <dbReference type="ARBA" id="ARBA00023015"/>
    </source>
</evidence>
<gene>
    <name evidence="7" type="ORF">Q3982_00210</name>
</gene>
<protein>
    <submittedName>
        <fullName evidence="7">DeoR family transcriptional regulator</fullName>
    </submittedName>
</protein>
<sequence>MPIGSKTLVDNYDVDVSPATVRNDLNFLEECGFIVQPHTSAGRVPTQAGYREFVDQLFNDEFTEEEENEFEPYVSQIKRSANEIDSMLKEISIQLSRMTENISVISSKRNSYRLGHIAKRGLTSIIKQPEFHESKNLLPLMEILEDDTVLYRTLSASSEGNSLQVRIGNENVDDKLSGVSVVTAKFGSSKDGGIVAVIGPTRMNYENVIKAVMEAQSVLDSID</sequence>
<dbReference type="SUPFAM" id="SSF55781">
    <property type="entry name" value="GAF domain-like"/>
    <property type="match status" value="1"/>
</dbReference>
<dbReference type="PANTHER" id="PTHR34824:SF1">
    <property type="entry name" value="HEAT-INDUCIBLE TRANSCRIPTION REPRESSOR HRCA"/>
    <property type="match status" value="1"/>
</dbReference>
<keyword evidence="3" id="KW-0346">Stress response</keyword>
<evidence type="ECO:0000256" key="3">
    <source>
        <dbReference type="ARBA" id="ARBA00023016"/>
    </source>
</evidence>
<dbReference type="EMBL" id="JAUMVS010000001">
    <property type="protein sequence ID" value="MDO4841087.1"/>
    <property type="molecule type" value="Genomic_DNA"/>
</dbReference>
<dbReference type="Gene3D" id="1.10.10.10">
    <property type="entry name" value="Winged helix-like DNA-binding domain superfamily/Winged helix DNA-binding domain"/>
    <property type="match status" value="1"/>
</dbReference>
<dbReference type="Gene3D" id="3.30.450.40">
    <property type="match status" value="1"/>
</dbReference>
<dbReference type="GO" id="GO:0003677">
    <property type="term" value="F:DNA binding"/>
    <property type="evidence" value="ECO:0007669"/>
    <property type="project" value="InterPro"/>
</dbReference>
<comment type="caution">
    <text evidence="7">The sequence shown here is derived from an EMBL/GenBank/DDBJ whole genome shotgun (WGS) entry which is preliminary data.</text>
</comment>
<dbReference type="InterPro" id="IPR029016">
    <property type="entry name" value="GAF-like_dom_sf"/>
</dbReference>
<dbReference type="Proteomes" id="UP001168575">
    <property type="component" value="Unassembled WGS sequence"/>
</dbReference>
<organism evidence="7 8">
    <name type="scientific">Phoenicibacter congonensis</name>
    <dbReference type="NCBI Taxonomy" id="1944646"/>
    <lineage>
        <taxon>Bacteria</taxon>
        <taxon>Bacillati</taxon>
        <taxon>Actinomycetota</taxon>
        <taxon>Coriobacteriia</taxon>
        <taxon>Eggerthellales</taxon>
        <taxon>Eggerthellaceae</taxon>
        <taxon>Phoenicibacter</taxon>
    </lineage>
</organism>
<dbReference type="InterPro" id="IPR036390">
    <property type="entry name" value="WH_DNA-bd_sf"/>
</dbReference>
<dbReference type="InterPro" id="IPR021153">
    <property type="entry name" value="HrcA_C"/>
</dbReference>
<evidence type="ECO:0000259" key="6">
    <source>
        <dbReference type="Pfam" id="PF08220"/>
    </source>
</evidence>